<gene>
    <name evidence="2" type="ORF">DFR27_1150</name>
</gene>
<reference evidence="2 3" key="1">
    <citation type="submission" date="2018-10" db="EMBL/GenBank/DDBJ databases">
        <title>Genomic Encyclopedia of Type Strains, Phase IV (KMG-IV): sequencing the most valuable type-strain genomes for metagenomic binning, comparative biology and taxonomic classification.</title>
        <authorList>
            <person name="Goeker M."/>
        </authorList>
    </citation>
    <scope>NUCLEOTIDE SEQUENCE [LARGE SCALE GENOMIC DNA]</scope>
    <source>
        <strain evidence="2 3">DSM 25080</strain>
    </source>
</reference>
<dbReference type="EMBL" id="REFJ01000002">
    <property type="protein sequence ID" value="RMA81333.1"/>
    <property type="molecule type" value="Genomic_DNA"/>
</dbReference>
<dbReference type="InterPro" id="IPR000182">
    <property type="entry name" value="GNAT_dom"/>
</dbReference>
<proteinExistence type="predicted"/>
<protein>
    <submittedName>
        <fullName evidence="2">ElaA protein</fullName>
    </submittedName>
</protein>
<dbReference type="Proteomes" id="UP000267187">
    <property type="component" value="Unassembled WGS sequence"/>
</dbReference>
<dbReference type="RefSeq" id="WP_211327569.1">
    <property type="nucleotide sequence ID" value="NZ_REFJ01000002.1"/>
</dbReference>
<dbReference type="AlphaFoldDB" id="A0A3M0A8B5"/>
<comment type="caution">
    <text evidence="2">The sequence shown here is derived from an EMBL/GenBank/DDBJ whole genome shotgun (WGS) entry which is preliminary data.</text>
</comment>
<dbReference type="GO" id="GO:0016747">
    <property type="term" value="F:acyltransferase activity, transferring groups other than amino-acyl groups"/>
    <property type="evidence" value="ECO:0007669"/>
    <property type="project" value="InterPro"/>
</dbReference>
<dbReference type="Pfam" id="PF13673">
    <property type="entry name" value="Acetyltransf_10"/>
    <property type="match status" value="1"/>
</dbReference>
<feature type="domain" description="N-acetyltransferase" evidence="1">
    <location>
        <begin position="6"/>
        <end position="149"/>
    </location>
</feature>
<keyword evidence="3" id="KW-1185">Reference proteome</keyword>
<organism evidence="2 3">
    <name type="scientific">Umboniibacter marinipuniceus</name>
    <dbReference type="NCBI Taxonomy" id="569599"/>
    <lineage>
        <taxon>Bacteria</taxon>
        <taxon>Pseudomonadati</taxon>
        <taxon>Pseudomonadota</taxon>
        <taxon>Gammaproteobacteria</taxon>
        <taxon>Cellvibrionales</taxon>
        <taxon>Cellvibrionaceae</taxon>
        <taxon>Umboniibacter</taxon>
    </lineage>
</organism>
<dbReference type="InterPro" id="IPR016181">
    <property type="entry name" value="Acyl_CoA_acyltransferase"/>
</dbReference>
<sequence length="149" mass="16543">MEWHCQSFAGLSAKHMYQILKLRQDVFVVEQDCAFPDIDGIDPDVWHFYAVDDDEVVAYTRLIDAGISYPGAISIGRVVVAPAARGNGFSYELMDRSILQARTLFGNQPIKIGAQSHLAGMYGKLGFAQSSDEYLEDGIPHIEMTLEAQ</sequence>
<dbReference type="PROSITE" id="PS51186">
    <property type="entry name" value="GNAT"/>
    <property type="match status" value="1"/>
</dbReference>
<evidence type="ECO:0000313" key="3">
    <source>
        <dbReference type="Proteomes" id="UP000267187"/>
    </source>
</evidence>
<accession>A0A3M0A8B5</accession>
<dbReference type="Gene3D" id="3.40.630.30">
    <property type="match status" value="1"/>
</dbReference>
<evidence type="ECO:0000313" key="2">
    <source>
        <dbReference type="EMBL" id="RMA81333.1"/>
    </source>
</evidence>
<dbReference type="SUPFAM" id="SSF55729">
    <property type="entry name" value="Acyl-CoA N-acyltransferases (Nat)"/>
    <property type="match status" value="1"/>
</dbReference>
<name>A0A3M0A8B5_9GAMM</name>
<dbReference type="CDD" id="cd04301">
    <property type="entry name" value="NAT_SF"/>
    <property type="match status" value="1"/>
</dbReference>
<evidence type="ECO:0000259" key="1">
    <source>
        <dbReference type="PROSITE" id="PS51186"/>
    </source>
</evidence>